<keyword evidence="3 11" id="KW-0812">Transmembrane</keyword>
<dbReference type="Proteomes" id="UP000274131">
    <property type="component" value="Unassembled WGS sequence"/>
</dbReference>
<comment type="similarity">
    <text evidence="2">Belongs to the malectin family.</text>
</comment>
<dbReference type="Gene3D" id="2.60.120.430">
    <property type="entry name" value="Galactose-binding lectin"/>
    <property type="match status" value="1"/>
</dbReference>
<keyword evidence="15" id="KW-1185">Reference proteome</keyword>
<organism evidence="16">
    <name type="scientific">Enterobius vermicularis</name>
    <name type="common">Human pinworm</name>
    <dbReference type="NCBI Taxonomy" id="51028"/>
    <lineage>
        <taxon>Eukaryota</taxon>
        <taxon>Metazoa</taxon>
        <taxon>Ecdysozoa</taxon>
        <taxon>Nematoda</taxon>
        <taxon>Chromadorea</taxon>
        <taxon>Rhabditida</taxon>
        <taxon>Spirurina</taxon>
        <taxon>Oxyuridomorpha</taxon>
        <taxon>Oxyuroidea</taxon>
        <taxon>Oxyuridae</taxon>
        <taxon>Enterobius</taxon>
    </lineage>
</organism>
<dbReference type="WBParaSite" id="EVEC_0000782101-mRNA-1">
    <property type="protein sequence ID" value="EVEC_0000782101-mRNA-1"/>
    <property type="gene ID" value="EVEC_0000782101"/>
</dbReference>
<evidence type="ECO:0000256" key="10">
    <source>
        <dbReference type="SAM" id="MobiDB-lite"/>
    </source>
</evidence>
<dbReference type="InterPro" id="IPR021720">
    <property type="entry name" value="Malectin_dom"/>
</dbReference>
<dbReference type="PANTHER" id="PTHR13460:SF0">
    <property type="entry name" value="MALECTIN"/>
    <property type="match status" value="1"/>
</dbReference>
<dbReference type="PANTHER" id="PTHR13460">
    <property type="match status" value="1"/>
</dbReference>
<sequence length="271" mass="30209">MLGLQLVVGYFLSILFTVLGSFNDRNVIYAINCGGRAHTDLNGIRYQADYLTAGIASAYGGRYAIARVDPRDAVLYQTERYSTEDFSYLVPVPPENGVYTLVLKFSEVYFHAPQKKVFDVLLNDEVIISDLDIYKSAGGTGVAYDRLISFRLKGKTIFIGDSATEVGKELKLTFAKGAYDNPKINAFYLYKGPETDIPPLLSVPEFTEGEEFEMPDETSESEQDEEPRRPRFADGPPVEDPYATQDSGYILVPILVAVACFFPVVYCLCKM</sequence>
<feature type="chain" id="PRO_5043122775" evidence="12">
    <location>
        <begin position="21"/>
        <end position="271"/>
    </location>
</feature>
<dbReference type="Pfam" id="PF11721">
    <property type="entry name" value="Malectin"/>
    <property type="match status" value="1"/>
</dbReference>
<keyword evidence="9" id="KW-0119">Carbohydrate metabolism</keyword>
<evidence type="ECO:0000313" key="14">
    <source>
        <dbReference type="EMBL" id="VDD92554.1"/>
    </source>
</evidence>
<feature type="signal peptide" evidence="12">
    <location>
        <begin position="1"/>
        <end position="20"/>
    </location>
</feature>
<dbReference type="EMBL" id="UXUI01008862">
    <property type="protein sequence ID" value="VDD92554.1"/>
    <property type="molecule type" value="Genomic_DNA"/>
</dbReference>
<proteinExistence type="inferred from homology"/>
<keyword evidence="4 12" id="KW-0732">Signal</keyword>
<dbReference type="AlphaFoldDB" id="A0A0N4VBB7"/>
<feature type="domain" description="Malectin" evidence="13">
    <location>
        <begin position="27"/>
        <end position="187"/>
    </location>
</feature>
<feature type="transmembrane region" description="Helical" evidence="11">
    <location>
        <begin position="248"/>
        <end position="269"/>
    </location>
</feature>
<protein>
    <submittedName>
        <fullName evidence="16">Malectin domain-containing protein</fullName>
    </submittedName>
</protein>
<evidence type="ECO:0000256" key="1">
    <source>
        <dbReference type="ARBA" id="ARBA00004115"/>
    </source>
</evidence>
<dbReference type="GO" id="GO:0005789">
    <property type="term" value="C:endoplasmic reticulum membrane"/>
    <property type="evidence" value="ECO:0007669"/>
    <property type="project" value="UniProtKB-SubCell"/>
</dbReference>
<feature type="compositionally biased region" description="Acidic residues" evidence="10">
    <location>
        <begin position="209"/>
        <end position="225"/>
    </location>
</feature>
<keyword evidence="5" id="KW-0256">Endoplasmic reticulum</keyword>
<dbReference type="GO" id="GO:0030246">
    <property type="term" value="F:carbohydrate binding"/>
    <property type="evidence" value="ECO:0007669"/>
    <property type="project" value="InterPro"/>
</dbReference>
<evidence type="ECO:0000313" key="15">
    <source>
        <dbReference type="Proteomes" id="UP000274131"/>
    </source>
</evidence>
<evidence type="ECO:0000259" key="13">
    <source>
        <dbReference type="Pfam" id="PF11721"/>
    </source>
</evidence>
<dbReference type="STRING" id="51028.A0A0N4VBB7"/>
<feature type="region of interest" description="Disordered" evidence="10">
    <location>
        <begin position="209"/>
        <end position="239"/>
    </location>
</feature>
<evidence type="ECO:0000256" key="5">
    <source>
        <dbReference type="ARBA" id="ARBA00022824"/>
    </source>
</evidence>
<evidence type="ECO:0000256" key="11">
    <source>
        <dbReference type="SAM" id="Phobius"/>
    </source>
</evidence>
<evidence type="ECO:0000256" key="6">
    <source>
        <dbReference type="ARBA" id="ARBA00022989"/>
    </source>
</evidence>
<comment type="subcellular location">
    <subcellularLocation>
        <location evidence="1">Endoplasmic reticulum membrane</location>
        <topology evidence="1">Single-pass type I membrane protein</topology>
    </subcellularLocation>
</comment>
<keyword evidence="8" id="KW-0325">Glycoprotein</keyword>
<accession>A0A0N4VBB7</accession>
<keyword evidence="6 11" id="KW-1133">Transmembrane helix</keyword>
<reference evidence="14 15" key="2">
    <citation type="submission" date="2018-10" db="EMBL/GenBank/DDBJ databases">
        <authorList>
            <consortium name="Pathogen Informatics"/>
        </authorList>
    </citation>
    <scope>NUCLEOTIDE SEQUENCE [LARGE SCALE GENOMIC DNA]</scope>
</reference>
<evidence type="ECO:0000256" key="2">
    <source>
        <dbReference type="ARBA" id="ARBA00009141"/>
    </source>
</evidence>
<dbReference type="InterPro" id="IPR039155">
    <property type="entry name" value="MLEC"/>
</dbReference>
<reference evidence="16" key="1">
    <citation type="submission" date="2017-02" db="UniProtKB">
        <authorList>
            <consortium name="WormBaseParasite"/>
        </authorList>
    </citation>
    <scope>IDENTIFICATION</scope>
</reference>
<dbReference type="OrthoDB" id="10013439at2759"/>
<evidence type="ECO:0000256" key="9">
    <source>
        <dbReference type="ARBA" id="ARBA00023277"/>
    </source>
</evidence>
<name>A0A0N4VBB7_ENTVE</name>
<evidence type="ECO:0000256" key="3">
    <source>
        <dbReference type="ARBA" id="ARBA00022692"/>
    </source>
</evidence>
<evidence type="ECO:0000256" key="7">
    <source>
        <dbReference type="ARBA" id="ARBA00023136"/>
    </source>
</evidence>
<keyword evidence="7 11" id="KW-0472">Membrane</keyword>
<evidence type="ECO:0000256" key="8">
    <source>
        <dbReference type="ARBA" id="ARBA00023180"/>
    </source>
</evidence>
<evidence type="ECO:0000256" key="4">
    <source>
        <dbReference type="ARBA" id="ARBA00022729"/>
    </source>
</evidence>
<gene>
    <name evidence="14" type="ORF">EVEC_LOCUS7305</name>
</gene>
<evidence type="ECO:0000256" key="12">
    <source>
        <dbReference type="SAM" id="SignalP"/>
    </source>
</evidence>
<evidence type="ECO:0000313" key="16">
    <source>
        <dbReference type="WBParaSite" id="EVEC_0000782101-mRNA-1"/>
    </source>
</evidence>